<gene>
    <name evidence="2" type="ORF">SFRA_001120</name>
</gene>
<organism evidence="2 3">
    <name type="scientific">Streptomyces xinghaiensis</name>
    <dbReference type="NCBI Taxonomy" id="1038928"/>
    <lineage>
        <taxon>Bacteria</taxon>
        <taxon>Bacillati</taxon>
        <taxon>Actinomycetota</taxon>
        <taxon>Actinomycetes</taxon>
        <taxon>Kitasatosporales</taxon>
        <taxon>Streptomycetaceae</taxon>
        <taxon>Streptomyces</taxon>
    </lineage>
</organism>
<dbReference type="AlphaFoldDB" id="A0A3R7HNU2"/>
<evidence type="ECO:0000313" key="2">
    <source>
        <dbReference type="EMBL" id="RKM99455.1"/>
    </source>
</evidence>
<evidence type="ECO:0000313" key="3">
    <source>
        <dbReference type="Proteomes" id="UP000028058"/>
    </source>
</evidence>
<feature type="region of interest" description="Disordered" evidence="1">
    <location>
        <begin position="1"/>
        <end position="60"/>
    </location>
</feature>
<proteinExistence type="predicted"/>
<reference evidence="2 3" key="1">
    <citation type="journal article" date="2014" name="Genome Announc.">
        <title>Draft Genome Sequence of Streptomyces fradiae ATCC 19609, a Strain Highly Sensitive to Antibiotics.</title>
        <authorList>
            <person name="Bekker O.B."/>
            <person name="Klimina K.M."/>
            <person name="Vatlin A.A."/>
            <person name="Zakharevich N.V."/>
            <person name="Kasianov A.S."/>
            <person name="Danilenko V.N."/>
        </authorList>
    </citation>
    <scope>NUCLEOTIDE SEQUENCE [LARGE SCALE GENOMIC DNA]</scope>
    <source>
        <strain evidence="2 3">ATCC 19609</strain>
    </source>
</reference>
<dbReference type="EMBL" id="JNAD02000001">
    <property type="protein sequence ID" value="RKM99455.1"/>
    <property type="molecule type" value="Genomic_DNA"/>
</dbReference>
<feature type="compositionally biased region" description="Basic residues" evidence="1">
    <location>
        <begin position="37"/>
        <end position="50"/>
    </location>
</feature>
<accession>A0A3R7HNU2</accession>
<comment type="caution">
    <text evidence="2">The sequence shown here is derived from an EMBL/GenBank/DDBJ whole genome shotgun (WGS) entry which is preliminary data.</text>
</comment>
<feature type="compositionally biased region" description="Low complexity" evidence="1">
    <location>
        <begin position="51"/>
        <end position="60"/>
    </location>
</feature>
<protein>
    <submittedName>
        <fullName evidence="2">Uncharacterized protein</fullName>
    </submittedName>
</protein>
<dbReference type="Proteomes" id="UP000028058">
    <property type="component" value="Unassembled WGS sequence"/>
</dbReference>
<keyword evidence="3" id="KW-1185">Reference proteome</keyword>
<evidence type="ECO:0000256" key="1">
    <source>
        <dbReference type="SAM" id="MobiDB-lite"/>
    </source>
</evidence>
<name>A0A3R7HNU2_9ACTN</name>
<sequence length="60" mass="6278">MPYRCDHHLSAPPGPPPPARRVPRAAPAGVGRTRGAGQKKGRHRAGRKNPPRAAAAAPVM</sequence>